<evidence type="ECO:0000313" key="3">
    <source>
        <dbReference type="Proteomes" id="UP000198287"/>
    </source>
</evidence>
<organism evidence="2 3">
    <name type="scientific">Folsomia candida</name>
    <name type="common">Springtail</name>
    <dbReference type="NCBI Taxonomy" id="158441"/>
    <lineage>
        <taxon>Eukaryota</taxon>
        <taxon>Metazoa</taxon>
        <taxon>Ecdysozoa</taxon>
        <taxon>Arthropoda</taxon>
        <taxon>Hexapoda</taxon>
        <taxon>Collembola</taxon>
        <taxon>Entomobryomorpha</taxon>
        <taxon>Isotomoidea</taxon>
        <taxon>Isotomidae</taxon>
        <taxon>Proisotominae</taxon>
        <taxon>Folsomia</taxon>
    </lineage>
</organism>
<gene>
    <name evidence="2" type="ORF">Fcan01_10565</name>
</gene>
<evidence type="ECO:0000313" key="2">
    <source>
        <dbReference type="EMBL" id="OXA54706.1"/>
    </source>
</evidence>
<comment type="caution">
    <text evidence="2">The sequence shown here is derived from an EMBL/GenBank/DDBJ whole genome shotgun (WGS) entry which is preliminary data.</text>
</comment>
<feature type="region of interest" description="Disordered" evidence="1">
    <location>
        <begin position="60"/>
        <end position="80"/>
    </location>
</feature>
<evidence type="ECO:0000256" key="1">
    <source>
        <dbReference type="SAM" id="MobiDB-lite"/>
    </source>
</evidence>
<sequence>MSSESIFDNFCTIWLTREPLIVPGAPSITTMCIRQFDYDCDIDTYVEGYDLISDTINEFHEDSEDEEDVEEASASLSQRVSQKWEEEDVDGVNFTYQELVNIHISSRHIEDNACEFVQMVNEKRAQINP</sequence>
<reference evidence="2 3" key="1">
    <citation type="submission" date="2015-12" db="EMBL/GenBank/DDBJ databases">
        <title>The genome of Folsomia candida.</title>
        <authorList>
            <person name="Faddeeva A."/>
            <person name="Derks M.F."/>
            <person name="Anvar Y."/>
            <person name="Smit S."/>
            <person name="Van Straalen N."/>
            <person name="Roelofs D."/>
        </authorList>
    </citation>
    <scope>NUCLEOTIDE SEQUENCE [LARGE SCALE GENOMIC DNA]</scope>
    <source>
        <strain evidence="2 3">VU population</strain>
        <tissue evidence="2">Whole body</tissue>
    </source>
</reference>
<protein>
    <submittedName>
        <fullName evidence="2">Uncharacterized protein</fullName>
    </submittedName>
</protein>
<proteinExistence type="predicted"/>
<dbReference type="AlphaFoldDB" id="A0A226EDF1"/>
<feature type="compositionally biased region" description="Acidic residues" evidence="1">
    <location>
        <begin position="61"/>
        <end position="71"/>
    </location>
</feature>
<accession>A0A226EDF1</accession>
<dbReference type="Proteomes" id="UP000198287">
    <property type="component" value="Unassembled WGS sequence"/>
</dbReference>
<keyword evidence="3" id="KW-1185">Reference proteome</keyword>
<dbReference type="EMBL" id="LNIX01000005">
    <property type="protein sequence ID" value="OXA54706.1"/>
    <property type="molecule type" value="Genomic_DNA"/>
</dbReference>
<name>A0A226EDF1_FOLCA</name>